<evidence type="ECO:0000256" key="1">
    <source>
        <dbReference type="SAM" id="Phobius"/>
    </source>
</evidence>
<feature type="transmembrane region" description="Helical" evidence="1">
    <location>
        <begin position="49"/>
        <end position="72"/>
    </location>
</feature>
<dbReference type="InterPro" id="IPR021309">
    <property type="entry name" value="YgaP-like_TM"/>
</dbReference>
<keyword evidence="1" id="KW-1133">Transmembrane helix</keyword>
<name>A0A3B0Z9G2_9ZZZZ</name>
<dbReference type="AlphaFoldDB" id="A0A3B0Z9G2"/>
<evidence type="ECO:0000313" key="3">
    <source>
        <dbReference type="EMBL" id="VAW84107.1"/>
    </source>
</evidence>
<accession>A0A3B0Z9G2</accession>
<organism evidence="3">
    <name type="scientific">hydrothermal vent metagenome</name>
    <dbReference type="NCBI Taxonomy" id="652676"/>
    <lineage>
        <taxon>unclassified sequences</taxon>
        <taxon>metagenomes</taxon>
        <taxon>ecological metagenomes</taxon>
    </lineage>
</organism>
<gene>
    <name evidence="3" type="ORF">MNBD_GAMMA16-732</name>
</gene>
<feature type="transmembrane region" description="Helical" evidence="1">
    <location>
        <begin position="20"/>
        <end position="37"/>
    </location>
</feature>
<sequence length="156" mass="17575">MDMFVEKVGVVQNLGLADRVIRGAAGIGILGAAYYSIVFTSATVVWETYAVLFSIYPIMTSILGWDPVYHLFHGKSCSLTGRNQCGSFPYEVKTAFMKEEDQLVCETDSEHTLESCHDHTVIKPHHKVWQVDREPMIYPSDRDLDKFTAAQKKRAA</sequence>
<dbReference type="Pfam" id="PF11127">
    <property type="entry name" value="YgaP-like_TM"/>
    <property type="match status" value="1"/>
</dbReference>
<feature type="domain" description="Inner membrane protein YgaP-like transmembrane" evidence="2">
    <location>
        <begin position="12"/>
        <end position="78"/>
    </location>
</feature>
<reference evidence="3" key="1">
    <citation type="submission" date="2018-06" db="EMBL/GenBank/DDBJ databases">
        <authorList>
            <person name="Zhirakovskaya E."/>
        </authorList>
    </citation>
    <scope>NUCLEOTIDE SEQUENCE</scope>
</reference>
<proteinExistence type="predicted"/>
<keyword evidence="1" id="KW-0472">Membrane</keyword>
<dbReference type="EMBL" id="UOFO01000034">
    <property type="protein sequence ID" value="VAW84107.1"/>
    <property type="molecule type" value="Genomic_DNA"/>
</dbReference>
<keyword evidence="1" id="KW-0812">Transmembrane</keyword>
<protein>
    <recommendedName>
        <fullName evidence="2">Inner membrane protein YgaP-like transmembrane domain-containing protein</fullName>
    </recommendedName>
</protein>
<evidence type="ECO:0000259" key="2">
    <source>
        <dbReference type="Pfam" id="PF11127"/>
    </source>
</evidence>